<dbReference type="OrthoDB" id="1067077at2"/>
<evidence type="ECO:0000313" key="1">
    <source>
        <dbReference type="EMBL" id="KAB1065615.1"/>
    </source>
</evidence>
<name>A0A6N6M9E6_9FLAO</name>
<organism evidence="1 2">
    <name type="scientific">Salibacter halophilus</name>
    <dbReference type="NCBI Taxonomy" id="1803916"/>
    <lineage>
        <taxon>Bacteria</taxon>
        <taxon>Pseudomonadati</taxon>
        <taxon>Bacteroidota</taxon>
        <taxon>Flavobacteriia</taxon>
        <taxon>Flavobacteriales</taxon>
        <taxon>Salibacteraceae</taxon>
        <taxon>Salibacter</taxon>
    </lineage>
</organism>
<dbReference type="RefSeq" id="WP_151166439.1">
    <property type="nucleotide sequence ID" value="NZ_WACR01000002.1"/>
</dbReference>
<accession>A0A6N6M9E6</accession>
<dbReference type="Proteomes" id="UP000435357">
    <property type="component" value="Unassembled WGS sequence"/>
</dbReference>
<dbReference type="EMBL" id="WACR01000002">
    <property type="protein sequence ID" value="KAB1065615.1"/>
    <property type="molecule type" value="Genomic_DNA"/>
</dbReference>
<proteinExistence type="predicted"/>
<reference evidence="1 2" key="1">
    <citation type="submission" date="2019-09" db="EMBL/GenBank/DDBJ databases">
        <title>Genomes of Cryomorphaceae.</title>
        <authorList>
            <person name="Bowman J.P."/>
        </authorList>
    </citation>
    <scope>NUCLEOTIDE SEQUENCE [LARGE SCALE GENOMIC DNA]</scope>
    <source>
        <strain evidence="1 2">KCTC 52047</strain>
    </source>
</reference>
<sequence length="185" mass="21596">MKVVDIFAVSDSESLLSVKWDIEDEESDEFNRVFDFLTDAEMLYTFFKEHKDDLESGFYGNTTIRQAVINTRREALELKRDLIDLSENKSSGNYSSLKEIFTELSPVDFDKEFHARLKAYGAIRKSMIRIYAVRLTDKNAQDHQYLVTGGTIKLTPKMQDRDHTRMELKKLEKTVEYLRDEGIFG</sequence>
<gene>
    <name evidence="1" type="ORF">F3059_02880</name>
</gene>
<protein>
    <submittedName>
        <fullName evidence="1">Uncharacterized protein</fullName>
    </submittedName>
</protein>
<dbReference type="AlphaFoldDB" id="A0A6N6M9E6"/>
<keyword evidence="2" id="KW-1185">Reference proteome</keyword>
<evidence type="ECO:0000313" key="2">
    <source>
        <dbReference type="Proteomes" id="UP000435357"/>
    </source>
</evidence>
<comment type="caution">
    <text evidence="1">The sequence shown here is derived from an EMBL/GenBank/DDBJ whole genome shotgun (WGS) entry which is preliminary data.</text>
</comment>